<evidence type="ECO:0000313" key="1">
    <source>
        <dbReference type="EMBL" id="ETV65952.1"/>
    </source>
</evidence>
<name>W4FEM9_APHAT</name>
<accession>W4FEM9</accession>
<dbReference type="RefSeq" id="XP_009844607.1">
    <property type="nucleotide sequence ID" value="XM_009846305.1"/>
</dbReference>
<dbReference type="AlphaFoldDB" id="W4FEM9"/>
<dbReference type="EMBL" id="KI913221">
    <property type="protein sequence ID" value="ETV65952.1"/>
    <property type="molecule type" value="Genomic_DNA"/>
</dbReference>
<protein>
    <submittedName>
        <fullName evidence="1">Uncharacterized protein</fullName>
    </submittedName>
</protein>
<dbReference type="VEuPathDB" id="FungiDB:H257_17493"/>
<proteinExistence type="predicted"/>
<reference evidence="1" key="1">
    <citation type="submission" date="2013-12" db="EMBL/GenBank/DDBJ databases">
        <title>The Genome Sequence of Aphanomyces astaci APO3.</title>
        <authorList>
            <consortium name="The Broad Institute Genomics Platform"/>
            <person name="Russ C."/>
            <person name="Tyler B."/>
            <person name="van West P."/>
            <person name="Dieguez-Uribeondo J."/>
            <person name="Young S.K."/>
            <person name="Zeng Q."/>
            <person name="Gargeya S."/>
            <person name="Fitzgerald M."/>
            <person name="Abouelleil A."/>
            <person name="Alvarado L."/>
            <person name="Chapman S.B."/>
            <person name="Gainer-Dewar J."/>
            <person name="Goldberg J."/>
            <person name="Griggs A."/>
            <person name="Gujja S."/>
            <person name="Hansen M."/>
            <person name="Howarth C."/>
            <person name="Imamovic A."/>
            <person name="Ireland A."/>
            <person name="Larimer J."/>
            <person name="McCowan C."/>
            <person name="Murphy C."/>
            <person name="Pearson M."/>
            <person name="Poon T.W."/>
            <person name="Priest M."/>
            <person name="Roberts A."/>
            <person name="Saif S."/>
            <person name="Shea T."/>
            <person name="Sykes S."/>
            <person name="Wortman J."/>
            <person name="Nusbaum C."/>
            <person name="Birren B."/>
        </authorList>
    </citation>
    <scope>NUCLEOTIDE SEQUENCE [LARGE SCALE GENOMIC DNA]</scope>
    <source>
        <strain evidence="1">APO3</strain>
    </source>
</reference>
<gene>
    <name evidence="1" type="ORF">H257_17493</name>
</gene>
<sequence length="215" mass="23972">MHGGRNEFESLTTIDVCARFIVTCTSASKLPLADHFGDVIDAMDDFCDEQGLSHDKYFRFASAFRTALTDRGKKPCFLTKSLSKDVLEMVGQVSSKLSITTVASDRNRIFDLTELIRMVIDTIQTWIFRTLETLGSQADVLLTKAVETFRRDPPTMGEGCDIVIGLGQRWAVKRFPRQTWAGAPTLDNVDMFVSKFVDAWGDVGSASQVGWPSSW</sequence>
<dbReference type="OrthoDB" id="435799at2759"/>
<organism evidence="1">
    <name type="scientific">Aphanomyces astaci</name>
    <name type="common">Crayfish plague agent</name>
    <dbReference type="NCBI Taxonomy" id="112090"/>
    <lineage>
        <taxon>Eukaryota</taxon>
        <taxon>Sar</taxon>
        <taxon>Stramenopiles</taxon>
        <taxon>Oomycota</taxon>
        <taxon>Saprolegniomycetes</taxon>
        <taxon>Saprolegniales</taxon>
        <taxon>Verrucalvaceae</taxon>
        <taxon>Aphanomyces</taxon>
    </lineage>
</organism>
<dbReference type="GeneID" id="20819489"/>